<feature type="binding site" evidence="9">
    <location>
        <position position="538"/>
    </location>
    <ligand>
        <name>GTP</name>
        <dbReference type="ChEBI" id="CHEBI:37565"/>
    </ligand>
</feature>
<keyword evidence="8" id="KW-0449">Lipoprotein</keyword>
<dbReference type="GO" id="GO:0031683">
    <property type="term" value="F:G-protein beta/gamma-subunit complex binding"/>
    <property type="evidence" value="ECO:0007669"/>
    <property type="project" value="InterPro"/>
</dbReference>
<feature type="binding site" evidence="10">
    <location>
        <position position="393"/>
    </location>
    <ligand>
        <name>Mg(2+)</name>
        <dbReference type="ChEBI" id="CHEBI:18420"/>
    </ligand>
</feature>
<evidence type="ECO:0000256" key="11">
    <source>
        <dbReference type="SAM" id="MobiDB-lite"/>
    </source>
</evidence>
<organism evidence="13 14">
    <name type="scientific">Mesorhabditis belari</name>
    <dbReference type="NCBI Taxonomy" id="2138241"/>
    <lineage>
        <taxon>Eukaryota</taxon>
        <taxon>Metazoa</taxon>
        <taxon>Ecdysozoa</taxon>
        <taxon>Nematoda</taxon>
        <taxon>Chromadorea</taxon>
        <taxon>Rhabditida</taxon>
        <taxon>Rhabditina</taxon>
        <taxon>Rhabditomorpha</taxon>
        <taxon>Rhabditoidea</taxon>
        <taxon>Rhabditidae</taxon>
        <taxon>Mesorhabditinae</taxon>
        <taxon>Mesorhabditis</taxon>
    </lineage>
</organism>
<sequence length="566" mass="65098">MWGASAHRVAPGSPKINKEQVPQGSPPVSKPMSTPLSPLSSTQLQLQLPSGFDHVRGRTLITPRGRWRVGKVVMIACKVFSLVSHKWETRPQSSSSEESLEDHESRHNDNSNHPHNLQVSIAMPSVSQYQQSSTRRLAFGGAETDSDDRLKKQLDFYKNTTLTNLSKLFCAIVLLTAFFLVMSRSINFDGHFFDSKTFRQDQPNWKGDEPMGAVCAAPEVKEQISMNRKIEKMMRKQQEDELGNQKLLLLGTGECGKSTILKQMQILHSNGATEKELMDKRPLVYSNLVTGMATIIRALDKFIYQLSDQDREMDARRVLSLAESEKLLLDLTPDMMDTLKNLWADQAIQRAFARRSEFQVGDSLKYFMDDLERIASPSYRPTKEDYLHIRVPTTGVVQVNFPIKQCIFRVFDVGGQRSERRKWIHHFDDVNAVIYICAVNEYDQMLMEDNRTNRMQESMDLFETICNSRWFKQSSMILFLNKKDLFREKIHLVPLGQYFREYRGANTYEDAMSFLAETFKAMNEYRRHRKLYVHETCATDTTQVQFVIDSVIDTVIGKNLRGTGIK</sequence>
<proteinExistence type="predicted"/>
<dbReference type="GO" id="GO:0046872">
    <property type="term" value="F:metal ion binding"/>
    <property type="evidence" value="ECO:0007669"/>
    <property type="project" value="UniProtKB-KW"/>
</dbReference>
<dbReference type="AlphaFoldDB" id="A0AAF3F5V5"/>
<dbReference type="WBParaSite" id="MBELARI_LOCUS21751">
    <property type="protein sequence ID" value="MBELARI_LOCUS21751"/>
    <property type="gene ID" value="MBELARI_LOCUS21751"/>
</dbReference>
<dbReference type="PANTHER" id="PTHR10218">
    <property type="entry name" value="GTP-BINDING PROTEIN ALPHA SUBUNIT"/>
    <property type="match status" value="1"/>
</dbReference>
<evidence type="ECO:0000256" key="1">
    <source>
        <dbReference type="ARBA" id="ARBA00022707"/>
    </source>
</evidence>
<keyword evidence="6" id="KW-0564">Palmitate</keyword>
<evidence type="ECO:0000256" key="9">
    <source>
        <dbReference type="PIRSR" id="PIRSR601019-1"/>
    </source>
</evidence>
<evidence type="ECO:0000256" key="8">
    <source>
        <dbReference type="ARBA" id="ARBA00023288"/>
    </source>
</evidence>
<evidence type="ECO:0000256" key="10">
    <source>
        <dbReference type="PIRSR" id="PIRSR601019-2"/>
    </source>
</evidence>
<dbReference type="Proteomes" id="UP000887575">
    <property type="component" value="Unassembled WGS sequence"/>
</dbReference>
<dbReference type="GO" id="GO:0003924">
    <property type="term" value="F:GTPase activity"/>
    <property type="evidence" value="ECO:0007669"/>
    <property type="project" value="InterPro"/>
</dbReference>
<keyword evidence="4 10" id="KW-0460">Magnesium</keyword>
<dbReference type="Gene3D" id="3.40.50.300">
    <property type="entry name" value="P-loop containing nucleotide triphosphate hydrolases"/>
    <property type="match status" value="1"/>
</dbReference>
<dbReference type="GO" id="GO:0001664">
    <property type="term" value="F:G protein-coupled receptor binding"/>
    <property type="evidence" value="ECO:0007669"/>
    <property type="project" value="TreeGrafter"/>
</dbReference>
<accession>A0AAF3F5V5</accession>
<evidence type="ECO:0000256" key="7">
    <source>
        <dbReference type="ARBA" id="ARBA00023224"/>
    </source>
</evidence>
<protein>
    <submittedName>
        <fullName evidence="14">Uncharacterized protein</fullName>
    </submittedName>
</protein>
<dbReference type="GO" id="GO:0005525">
    <property type="term" value="F:GTP binding"/>
    <property type="evidence" value="ECO:0007669"/>
    <property type="project" value="UniProtKB-KW"/>
</dbReference>
<feature type="binding site" evidence="10">
    <location>
        <position position="258"/>
    </location>
    <ligand>
        <name>Mg(2+)</name>
        <dbReference type="ChEBI" id="CHEBI:18420"/>
    </ligand>
</feature>
<feature type="binding site" evidence="9">
    <location>
        <begin position="362"/>
        <end position="363"/>
    </location>
    <ligand>
        <name>GTP</name>
        <dbReference type="ChEBI" id="CHEBI:37565"/>
    </ligand>
</feature>
<dbReference type="GO" id="GO:0005737">
    <property type="term" value="C:cytoplasm"/>
    <property type="evidence" value="ECO:0007669"/>
    <property type="project" value="TreeGrafter"/>
</dbReference>
<feature type="binding site" evidence="9">
    <location>
        <begin position="481"/>
        <end position="484"/>
    </location>
    <ligand>
        <name>GTP</name>
        <dbReference type="ChEBI" id="CHEBI:37565"/>
    </ligand>
</feature>
<evidence type="ECO:0000256" key="2">
    <source>
        <dbReference type="ARBA" id="ARBA00022723"/>
    </source>
</evidence>
<keyword evidence="13" id="KW-1185">Reference proteome</keyword>
<keyword evidence="2 10" id="KW-0479">Metal-binding</keyword>
<evidence type="ECO:0000313" key="14">
    <source>
        <dbReference type="WBParaSite" id="MBELARI_LOCUS21751"/>
    </source>
</evidence>
<feature type="binding site" evidence="9">
    <location>
        <begin position="412"/>
        <end position="416"/>
    </location>
    <ligand>
        <name>GTP</name>
        <dbReference type="ChEBI" id="CHEBI:37565"/>
    </ligand>
</feature>
<dbReference type="SUPFAM" id="SSF47895">
    <property type="entry name" value="Transducin (alpha subunit), insertion domain"/>
    <property type="match status" value="1"/>
</dbReference>
<keyword evidence="12" id="KW-1133">Transmembrane helix</keyword>
<feature type="binding site" evidence="9">
    <location>
        <begin position="254"/>
        <end position="259"/>
    </location>
    <ligand>
        <name>GTP</name>
        <dbReference type="ChEBI" id="CHEBI:37565"/>
    </ligand>
</feature>
<dbReference type="InterPro" id="IPR011025">
    <property type="entry name" value="GproteinA_insert"/>
</dbReference>
<feature type="compositionally biased region" description="Basic and acidic residues" evidence="11">
    <location>
        <begin position="102"/>
        <end position="112"/>
    </location>
</feature>
<evidence type="ECO:0000256" key="4">
    <source>
        <dbReference type="ARBA" id="ARBA00022842"/>
    </source>
</evidence>
<dbReference type="SUPFAM" id="SSF52540">
    <property type="entry name" value="P-loop containing nucleoside triphosphate hydrolases"/>
    <property type="match status" value="1"/>
</dbReference>
<dbReference type="PRINTS" id="PR00318">
    <property type="entry name" value="GPROTEINA"/>
</dbReference>
<evidence type="ECO:0000256" key="12">
    <source>
        <dbReference type="SAM" id="Phobius"/>
    </source>
</evidence>
<feature type="region of interest" description="Disordered" evidence="11">
    <location>
        <begin position="1"/>
        <end position="43"/>
    </location>
</feature>
<dbReference type="Gene3D" id="1.10.400.10">
    <property type="entry name" value="GI Alpha 1, domain 2-like"/>
    <property type="match status" value="1"/>
</dbReference>
<keyword evidence="12" id="KW-0472">Membrane</keyword>
<keyword evidence="7" id="KW-0807">Transducer</keyword>
<evidence type="ECO:0000313" key="13">
    <source>
        <dbReference type="Proteomes" id="UP000887575"/>
    </source>
</evidence>
<evidence type="ECO:0000256" key="5">
    <source>
        <dbReference type="ARBA" id="ARBA00023134"/>
    </source>
</evidence>
<name>A0AAF3F5V5_9BILA</name>
<dbReference type="PANTHER" id="PTHR10218:SF323">
    <property type="entry name" value="GUANINE NUCLEOTIDE-BINDING PROTEIN ALPHA-15 SUBUNIT"/>
    <property type="match status" value="1"/>
</dbReference>
<keyword evidence="3 9" id="KW-0547">Nucleotide-binding</keyword>
<keyword evidence="1" id="KW-0519">Myristate</keyword>
<dbReference type="GO" id="GO:0005834">
    <property type="term" value="C:heterotrimeric G-protein complex"/>
    <property type="evidence" value="ECO:0007669"/>
    <property type="project" value="TreeGrafter"/>
</dbReference>
<dbReference type="GO" id="GO:0007188">
    <property type="term" value="P:adenylate cyclase-modulating G protein-coupled receptor signaling pathway"/>
    <property type="evidence" value="ECO:0007669"/>
    <property type="project" value="TreeGrafter"/>
</dbReference>
<dbReference type="FunFam" id="3.40.50.300:FF:002307">
    <property type="entry name" value="Guanine nucleotide-binding protein G(k) subunit alpha"/>
    <property type="match status" value="1"/>
</dbReference>
<keyword evidence="5 9" id="KW-0342">GTP-binding</keyword>
<keyword evidence="12" id="KW-0812">Transmembrane</keyword>
<dbReference type="InterPro" id="IPR001019">
    <property type="entry name" value="Gprotein_alpha_su"/>
</dbReference>
<dbReference type="InterPro" id="IPR027417">
    <property type="entry name" value="P-loop_NTPase"/>
</dbReference>
<dbReference type="PROSITE" id="PS51882">
    <property type="entry name" value="G_ALPHA"/>
    <property type="match status" value="1"/>
</dbReference>
<dbReference type="CDD" id="cd00066">
    <property type="entry name" value="G-alpha"/>
    <property type="match status" value="1"/>
</dbReference>
<feature type="transmembrane region" description="Helical" evidence="12">
    <location>
        <begin position="168"/>
        <end position="186"/>
    </location>
</feature>
<feature type="region of interest" description="Disordered" evidence="11">
    <location>
        <begin position="91"/>
        <end position="116"/>
    </location>
</feature>
<evidence type="ECO:0000256" key="3">
    <source>
        <dbReference type="ARBA" id="ARBA00022741"/>
    </source>
</evidence>
<evidence type="ECO:0000256" key="6">
    <source>
        <dbReference type="ARBA" id="ARBA00023139"/>
    </source>
</evidence>
<feature type="compositionally biased region" description="Low complexity" evidence="11">
    <location>
        <begin position="33"/>
        <end position="43"/>
    </location>
</feature>
<dbReference type="SMART" id="SM00275">
    <property type="entry name" value="G_alpha"/>
    <property type="match status" value="1"/>
</dbReference>
<reference evidence="14" key="1">
    <citation type="submission" date="2024-02" db="UniProtKB">
        <authorList>
            <consortium name="WormBaseParasite"/>
        </authorList>
    </citation>
    <scope>IDENTIFICATION</scope>
</reference>
<feature type="binding site" evidence="9">
    <location>
        <begin position="387"/>
        <end position="393"/>
    </location>
    <ligand>
        <name>GTP</name>
        <dbReference type="ChEBI" id="CHEBI:37565"/>
    </ligand>
</feature>
<dbReference type="Pfam" id="PF00503">
    <property type="entry name" value="G-alpha"/>
    <property type="match status" value="1"/>
</dbReference>